<dbReference type="VEuPathDB" id="FungiDB:BCV72DRAFT_256428"/>
<name>A0A1X0S4Z8_RHIZD</name>
<reference evidence="2 3" key="1">
    <citation type="journal article" date="2016" name="Proc. Natl. Acad. Sci. U.S.A.">
        <title>Lipid metabolic changes in an early divergent fungus govern the establishment of a mutualistic symbiosis with endobacteria.</title>
        <authorList>
            <person name="Lastovetsky O.A."/>
            <person name="Gaspar M.L."/>
            <person name="Mondo S.J."/>
            <person name="LaButti K.M."/>
            <person name="Sandor L."/>
            <person name="Grigoriev I.V."/>
            <person name="Henry S.A."/>
            <person name="Pawlowska T.E."/>
        </authorList>
    </citation>
    <scope>NUCLEOTIDE SEQUENCE [LARGE SCALE GENOMIC DNA]</scope>
    <source>
        <strain evidence="2 3">ATCC 11559</strain>
    </source>
</reference>
<gene>
    <name evidence="2" type="ORF">BCV71DRAFT_242958</name>
</gene>
<dbReference type="OMA" id="AHPYYAN"/>
<accession>A0A1X0S4Z8</accession>
<evidence type="ECO:0000313" key="3">
    <source>
        <dbReference type="Proteomes" id="UP000242381"/>
    </source>
</evidence>
<feature type="region of interest" description="Disordered" evidence="1">
    <location>
        <begin position="75"/>
        <end position="100"/>
    </location>
</feature>
<evidence type="ECO:0000313" key="2">
    <source>
        <dbReference type="EMBL" id="ORE19238.1"/>
    </source>
</evidence>
<dbReference type="Proteomes" id="UP000242381">
    <property type="component" value="Unassembled WGS sequence"/>
</dbReference>
<sequence>MPGVTTNAKEMVKNKCHVRYFHPNWKAHPYYANLDSSNKTPSLRERLAQVSPATELPSANLSAVTRLPESPWQCQPYQKCSEHPPPTKVTRPNTTKPLPSQAAAAARTFSPPSANQGFKYLYVPVQRRIPIIQLRNRIRRLYINNSHVLNIHYPDRHLVTLIIHNDYEPELRSQLNKFAITVRDEYDSLDSANLRDPAWSKWSYQDKVDYAFGTFAGRLIRAIRRIRAPVQRAVARFFIEKGFFGIETFPEIFHPN</sequence>
<proteinExistence type="predicted"/>
<evidence type="ECO:0000256" key="1">
    <source>
        <dbReference type="SAM" id="MobiDB-lite"/>
    </source>
</evidence>
<protein>
    <submittedName>
        <fullName evidence="2">Uncharacterized protein</fullName>
    </submittedName>
</protein>
<organism evidence="2 3">
    <name type="scientific">Rhizopus microsporus</name>
    <dbReference type="NCBI Taxonomy" id="58291"/>
    <lineage>
        <taxon>Eukaryota</taxon>
        <taxon>Fungi</taxon>
        <taxon>Fungi incertae sedis</taxon>
        <taxon>Mucoromycota</taxon>
        <taxon>Mucoromycotina</taxon>
        <taxon>Mucoromycetes</taxon>
        <taxon>Mucorales</taxon>
        <taxon>Mucorineae</taxon>
        <taxon>Rhizopodaceae</taxon>
        <taxon>Rhizopus</taxon>
    </lineage>
</organism>
<dbReference type="AlphaFoldDB" id="A0A1X0S4Z8"/>
<dbReference type="EMBL" id="KV921314">
    <property type="protein sequence ID" value="ORE19238.1"/>
    <property type="molecule type" value="Genomic_DNA"/>
</dbReference>